<dbReference type="Proteomes" id="UP001499988">
    <property type="component" value="Unassembled WGS sequence"/>
</dbReference>
<keyword evidence="1 2" id="KW-0238">DNA-binding</keyword>
<name>A0ABP9EVW3_9GAMM</name>
<dbReference type="InterPro" id="IPR001647">
    <property type="entry name" value="HTH_TetR"/>
</dbReference>
<protein>
    <recommendedName>
        <fullName evidence="4">HTH tetR-type domain-containing protein</fullName>
    </recommendedName>
</protein>
<dbReference type="InterPro" id="IPR036271">
    <property type="entry name" value="Tet_transcr_reg_TetR-rel_C_sf"/>
</dbReference>
<dbReference type="EMBL" id="BAABJZ010000065">
    <property type="protein sequence ID" value="GAA4886521.1"/>
    <property type="molecule type" value="Genomic_DNA"/>
</dbReference>
<keyword evidence="6" id="KW-1185">Reference proteome</keyword>
<dbReference type="Pfam" id="PF00440">
    <property type="entry name" value="TetR_N"/>
    <property type="match status" value="1"/>
</dbReference>
<accession>A0ABP9EVW3</accession>
<proteinExistence type="predicted"/>
<comment type="caution">
    <text evidence="5">The sequence shown here is derived from an EMBL/GenBank/DDBJ whole genome shotgun (WGS) entry which is preliminary data.</text>
</comment>
<evidence type="ECO:0000313" key="5">
    <source>
        <dbReference type="EMBL" id="GAA4886521.1"/>
    </source>
</evidence>
<dbReference type="SUPFAM" id="SSF46689">
    <property type="entry name" value="Homeodomain-like"/>
    <property type="match status" value="1"/>
</dbReference>
<feature type="coiled-coil region" evidence="3">
    <location>
        <begin position="113"/>
        <end position="140"/>
    </location>
</feature>
<evidence type="ECO:0000256" key="2">
    <source>
        <dbReference type="PROSITE-ProRule" id="PRU00335"/>
    </source>
</evidence>
<feature type="DNA-binding region" description="H-T-H motif" evidence="2">
    <location>
        <begin position="33"/>
        <end position="52"/>
    </location>
</feature>
<dbReference type="SUPFAM" id="SSF48498">
    <property type="entry name" value="Tetracyclin repressor-like, C-terminal domain"/>
    <property type="match status" value="1"/>
</dbReference>
<dbReference type="InterPro" id="IPR050109">
    <property type="entry name" value="HTH-type_TetR-like_transc_reg"/>
</dbReference>
<dbReference type="PRINTS" id="PR00455">
    <property type="entry name" value="HTHTETR"/>
</dbReference>
<sequence>MTRSADYHHGNLHQALIARAIELISEGGVESVSLRSIARDLGVSHAAPTRHFRSKGDLLLAIAAEGVDALLQAALSHAGSTELSALGKLKALAQGYVGWAKANPAHHLLLRNRDVMRHANEQLKEKLKDYAQLQQALVAKARAEGWRSDTSERLILMQIIAMTAGLAFMVADPLYEVPLGGKPEEDEIQEVINDFFSK</sequence>
<feature type="domain" description="HTH tetR-type" evidence="4">
    <location>
        <begin position="10"/>
        <end position="70"/>
    </location>
</feature>
<dbReference type="PANTHER" id="PTHR30055:SF220">
    <property type="entry name" value="TETR-FAMILY REGULATORY PROTEIN"/>
    <property type="match status" value="1"/>
</dbReference>
<dbReference type="InterPro" id="IPR009057">
    <property type="entry name" value="Homeodomain-like_sf"/>
</dbReference>
<evidence type="ECO:0000256" key="1">
    <source>
        <dbReference type="ARBA" id="ARBA00023125"/>
    </source>
</evidence>
<evidence type="ECO:0000313" key="6">
    <source>
        <dbReference type="Proteomes" id="UP001499988"/>
    </source>
</evidence>
<dbReference type="PANTHER" id="PTHR30055">
    <property type="entry name" value="HTH-TYPE TRANSCRIPTIONAL REGULATOR RUTR"/>
    <property type="match status" value="1"/>
</dbReference>
<gene>
    <name evidence="5" type="ORF">GCM10023333_19850</name>
</gene>
<organism evidence="5 6">
    <name type="scientific">Ferrimonas pelagia</name>
    <dbReference type="NCBI Taxonomy" id="1177826"/>
    <lineage>
        <taxon>Bacteria</taxon>
        <taxon>Pseudomonadati</taxon>
        <taxon>Pseudomonadota</taxon>
        <taxon>Gammaproteobacteria</taxon>
        <taxon>Alteromonadales</taxon>
        <taxon>Ferrimonadaceae</taxon>
        <taxon>Ferrimonas</taxon>
    </lineage>
</organism>
<evidence type="ECO:0000259" key="4">
    <source>
        <dbReference type="PROSITE" id="PS50977"/>
    </source>
</evidence>
<dbReference type="Gene3D" id="1.10.357.10">
    <property type="entry name" value="Tetracycline Repressor, domain 2"/>
    <property type="match status" value="1"/>
</dbReference>
<keyword evidence="3" id="KW-0175">Coiled coil</keyword>
<dbReference type="PROSITE" id="PS50977">
    <property type="entry name" value="HTH_TETR_2"/>
    <property type="match status" value="1"/>
</dbReference>
<reference evidence="6" key="1">
    <citation type="journal article" date="2019" name="Int. J. Syst. Evol. Microbiol.">
        <title>The Global Catalogue of Microorganisms (GCM) 10K type strain sequencing project: providing services to taxonomists for standard genome sequencing and annotation.</title>
        <authorList>
            <consortium name="The Broad Institute Genomics Platform"/>
            <consortium name="The Broad Institute Genome Sequencing Center for Infectious Disease"/>
            <person name="Wu L."/>
            <person name="Ma J."/>
        </authorList>
    </citation>
    <scope>NUCLEOTIDE SEQUENCE [LARGE SCALE GENOMIC DNA]</scope>
    <source>
        <strain evidence="6">JCM 18401</strain>
    </source>
</reference>
<dbReference type="RefSeq" id="WP_345335221.1">
    <property type="nucleotide sequence ID" value="NZ_BAABJZ010000065.1"/>
</dbReference>
<evidence type="ECO:0000256" key="3">
    <source>
        <dbReference type="SAM" id="Coils"/>
    </source>
</evidence>